<keyword evidence="9" id="KW-1185">Reference proteome</keyword>
<dbReference type="Proteomes" id="UP001642482">
    <property type="component" value="Unassembled WGS sequence"/>
</dbReference>
<keyword evidence="6 7" id="KW-0472">Membrane</keyword>
<dbReference type="Pfam" id="PF07690">
    <property type="entry name" value="MFS_1"/>
    <property type="match status" value="1"/>
</dbReference>
<evidence type="ECO:0000313" key="9">
    <source>
        <dbReference type="Proteomes" id="UP001642482"/>
    </source>
</evidence>
<evidence type="ECO:0000256" key="7">
    <source>
        <dbReference type="SAM" id="Phobius"/>
    </source>
</evidence>
<keyword evidence="3" id="KW-0813">Transport</keyword>
<gene>
    <name evidence="8" type="ORF">SEUCBS140593_010399</name>
</gene>
<feature type="non-terminal residue" evidence="8">
    <location>
        <position position="340"/>
    </location>
</feature>
<keyword evidence="5 7" id="KW-1133">Transmembrane helix</keyword>
<accession>A0ABP0D2B4</accession>
<evidence type="ECO:0000256" key="2">
    <source>
        <dbReference type="ARBA" id="ARBA00006727"/>
    </source>
</evidence>
<feature type="transmembrane region" description="Helical" evidence="7">
    <location>
        <begin position="117"/>
        <end position="135"/>
    </location>
</feature>
<evidence type="ECO:0000256" key="1">
    <source>
        <dbReference type="ARBA" id="ARBA00004141"/>
    </source>
</evidence>
<evidence type="ECO:0000256" key="3">
    <source>
        <dbReference type="ARBA" id="ARBA00022448"/>
    </source>
</evidence>
<feature type="transmembrane region" description="Helical" evidence="7">
    <location>
        <begin position="245"/>
        <end position="266"/>
    </location>
</feature>
<evidence type="ECO:0000313" key="8">
    <source>
        <dbReference type="EMBL" id="CAK7238173.1"/>
    </source>
</evidence>
<sequence length="340" mass="36112">MALNLHQPSSSMCHHPPLPKLSSAKEDSVTGQETPCSAYLDGGRDAWTVVVGAWCCVLVSVGWVACVGDFQSYYQANQLKAYSPSAIGWIPSTQTFLLFALSPVFGHVFDGYGPRPLLVAGTVFHIAGLVLLSFGTRYYQIFLAQSVCSAAGASAVFWAGSLAVCTWFRQRRGFAMGLAASGSAVGGVTGTLADPVLLARAGYANALRVIAFAYLGLLVVSLLTVRSRLPHKPSRLSLSGFACQYKDPCVLVFSLAGLFLLLGLYLPYDYLALDALGSGMPPGRAMYLLVVLNATGIVGRIVPAWLCDRVGRFNVIILCTFAAALLVGGLWLPSTSDATR</sequence>
<comment type="subcellular location">
    <subcellularLocation>
        <location evidence="1">Membrane</location>
        <topology evidence="1">Multi-pass membrane protein</topology>
    </subcellularLocation>
</comment>
<feature type="transmembrane region" description="Helical" evidence="7">
    <location>
        <begin position="286"/>
        <end position="306"/>
    </location>
</feature>
<dbReference type="EMBL" id="CAWUHD010000213">
    <property type="protein sequence ID" value="CAK7238173.1"/>
    <property type="molecule type" value="Genomic_DNA"/>
</dbReference>
<name>A0ABP0D2B4_9PEZI</name>
<comment type="similarity">
    <text evidence="2">Belongs to the major facilitator superfamily. Monocarboxylate porter (TC 2.A.1.13) family.</text>
</comment>
<evidence type="ECO:0000256" key="5">
    <source>
        <dbReference type="ARBA" id="ARBA00022989"/>
    </source>
</evidence>
<evidence type="ECO:0000256" key="6">
    <source>
        <dbReference type="ARBA" id="ARBA00023136"/>
    </source>
</evidence>
<proteinExistence type="inferred from homology"/>
<comment type="caution">
    <text evidence="8">The sequence shown here is derived from an EMBL/GenBank/DDBJ whole genome shotgun (WGS) entry which is preliminary data.</text>
</comment>
<dbReference type="InterPro" id="IPR036259">
    <property type="entry name" value="MFS_trans_sf"/>
</dbReference>
<dbReference type="PANTHER" id="PTHR11360">
    <property type="entry name" value="MONOCARBOXYLATE TRANSPORTER"/>
    <property type="match status" value="1"/>
</dbReference>
<feature type="transmembrane region" description="Helical" evidence="7">
    <location>
        <begin position="46"/>
        <end position="66"/>
    </location>
</feature>
<dbReference type="InterPro" id="IPR011701">
    <property type="entry name" value="MFS"/>
</dbReference>
<reference evidence="8 9" key="1">
    <citation type="submission" date="2024-01" db="EMBL/GenBank/DDBJ databases">
        <authorList>
            <person name="Allen C."/>
            <person name="Tagirdzhanova G."/>
        </authorList>
    </citation>
    <scope>NUCLEOTIDE SEQUENCE [LARGE SCALE GENOMIC DNA]</scope>
</reference>
<dbReference type="PANTHER" id="PTHR11360:SF224">
    <property type="entry name" value="MAJOR FACILITATOR SUPERFAMILY (MFS) PROFILE DOMAIN-CONTAINING PROTEIN-RELATED"/>
    <property type="match status" value="1"/>
</dbReference>
<feature type="transmembrane region" description="Helical" evidence="7">
    <location>
        <begin position="205"/>
        <end position="225"/>
    </location>
</feature>
<feature type="transmembrane region" description="Helical" evidence="7">
    <location>
        <begin position="141"/>
        <end position="167"/>
    </location>
</feature>
<dbReference type="InterPro" id="IPR050327">
    <property type="entry name" value="Proton-linked_MCT"/>
</dbReference>
<feature type="transmembrane region" description="Helical" evidence="7">
    <location>
        <begin position="174"/>
        <end position="193"/>
    </location>
</feature>
<evidence type="ECO:0000256" key="4">
    <source>
        <dbReference type="ARBA" id="ARBA00022692"/>
    </source>
</evidence>
<protein>
    <submittedName>
        <fullName evidence="8">Uncharacterized protein</fullName>
    </submittedName>
</protein>
<keyword evidence="4 7" id="KW-0812">Transmembrane</keyword>
<feature type="transmembrane region" description="Helical" evidence="7">
    <location>
        <begin position="313"/>
        <end position="332"/>
    </location>
</feature>
<organism evidence="8 9">
    <name type="scientific">Sporothrix eucalyptigena</name>
    <dbReference type="NCBI Taxonomy" id="1812306"/>
    <lineage>
        <taxon>Eukaryota</taxon>
        <taxon>Fungi</taxon>
        <taxon>Dikarya</taxon>
        <taxon>Ascomycota</taxon>
        <taxon>Pezizomycotina</taxon>
        <taxon>Sordariomycetes</taxon>
        <taxon>Sordariomycetidae</taxon>
        <taxon>Ophiostomatales</taxon>
        <taxon>Ophiostomataceae</taxon>
        <taxon>Sporothrix</taxon>
    </lineage>
</organism>
<dbReference type="Gene3D" id="1.20.1250.20">
    <property type="entry name" value="MFS general substrate transporter like domains"/>
    <property type="match status" value="1"/>
</dbReference>
<dbReference type="SUPFAM" id="SSF103473">
    <property type="entry name" value="MFS general substrate transporter"/>
    <property type="match status" value="1"/>
</dbReference>
<feature type="transmembrane region" description="Helical" evidence="7">
    <location>
        <begin position="86"/>
        <end position="105"/>
    </location>
</feature>